<dbReference type="Pfam" id="PF13927">
    <property type="entry name" value="Ig_3"/>
    <property type="match status" value="1"/>
</dbReference>
<accession>A0AAX6SL64</accession>
<feature type="domain" description="Ig-like" evidence="8">
    <location>
        <begin position="149"/>
        <end position="233"/>
    </location>
</feature>
<keyword evidence="3" id="KW-0393">Immunoglobulin domain</keyword>
<proteinExistence type="inferred from homology"/>
<dbReference type="PANTHER" id="PTHR44427:SF1">
    <property type="entry name" value="CARCINOEMBRYONIC ANTIGEN-RELATED CELL ADHESION MOLECULE 1"/>
    <property type="match status" value="1"/>
</dbReference>
<evidence type="ECO:0000256" key="4">
    <source>
        <dbReference type="ARBA" id="ARBA00038222"/>
    </source>
</evidence>
<keyword evidence="6" id="KW-0812">Transmembrane</keyword>
<evidence type="ECO:0000256" key="3">
    <source>
        <dbReference type="ARBA" id="ARBA00023319"/>
    </source>
</evidence>
<keyword evidence="1 7" id="KW-0732">Signal</keyword>
<dbReference type="GeneID" id="101704506"/>
<keyword evidence="2" id="KW-0325">Glycoprotein</keyword>
<keyword evidence="6" id="KW-1133">Transmembrane helix</keyword>
<organism evidence="9 10">
    <name type="scientific">Heterocephalus glaber</name>
    <name type="common">Naked mole rat</name>
    <dbReference type="NCBI Taxonomy" id="10181"/>
    <lineage>
        <taxon>Eukaryota</taxon>
        <taxon>Metazoa</taxon>
        <taxon>Chordata</taxon>
        <taxon>Craniata</taxon>
        <taxon>Vertebrata</taxon>
        <taxon>Euteleostomi</taxon>
        <taxon>Mammalia</taxon>
        <taxon>Eutheria</taxon>
        <taxon>Euarchontoglires</taxon>
        <taxon>Glires</taxon>
        <taxon>Rodentia</taxon>
        <taxon>Hystricomorpha</taxon>
        <taxon>Bathyergidae</taxon>
        <taxon>Heterocephalus</taxon>
    </lineage>
</organism>
<gene>
    <name evidence="10 11" type="primary">LOC101704506</name>
</gene>
<evidence type="ECO:0000256" key="6">
    <source>
        <dbReference type="SAM" id="Phobius"/>
    </source>
</evidence>
<dbReference type="InterPro" id="IPR013106">
    <property type="entry name" value="Ig_V-set"/>
</dbReference>
<dbReference type="SUPFAM" id="SSF48726">
    <property type="entry name" value="Immunoglobulin"/>
    <property type="match status" value="2"/>
</dbReference>
<dbReference type="GO" id="GO:0002682">
    <property type="term" value="P:regulation of immune system process"/>
    <property type="evidence" value="ECO:0007669"/>
    <property type="project" value="TreeGrafter"/>
</dbReference>
<dbReference type="InterPro" id="IPR050831">
    <property type="entry name" value="CEA_cell_adhesion"/>
</dbReference>
<dbReference type="GO" id="GO:0009986">
    <property type="term" value="C:cell surface"/>
    <property type="evidence" value="ECO:0007669"/>
    <property type="project" value="TreeGrafter"/>
</dbReference>
<dbReference type="InterPro" id="IPR003598">
    <property type="entry name" value="Ig_sub2"/>
</dbReference>
<evidence type="ECO:0000256" key="7">
    <source>
        <dbReference type="SAM" id="SignalP"/>
    </source>
</evidence>
<dbReference type="Gene3D" id="2.60.40.10">
    <property type="entry name" value="Immunoglobulins"/>
    <property type="match status" value="2"/>
</dbReference>
<evidence type="ECO:0000313" key="10">
    <source>
        <dbReference type="RefSeq" id="XP_021109577.1"/>
    </source>
</evidence>
<evidence type="ECO:0000313" key="11">
    <source>
        <dbReference type="RefSeq" id="XP_021109578.1"/>
    </source>
</evidence>
<evidence type="ECO:0000256" key="1">
    <source>
        <dbReference type="ARBA" id="ARBA00022729"/>
    </source>
</evidence>
<dbReference type="PANTHER" id="PTHR44427">
    <property type="entry name" value="CARCINOEMBRYONIC ANTIGEN-RELATED CELL ADHESION MOLECULE 19"/>
    <property type="match status" value="1"/>
</dbReference>
<dbReference type="InterPro" id="IPR003599">
    <property type="entry name" value="Ig_sub"/>
</dbReference>
<dbReference type="KEGG" id="hgl:101704506"/>
<dbReference type="FunFam" id="2.60.40.10:FF:000244">
    <property type="entry name" value="carcinoembryonic antigen-related cell adhesion molecule 16"/>
    <property type="match status" value="1"/>
</dbReference>
<dbReference type="SMART" id="SM00408">
    <property type="entry name" value="IGc2"/>
    <property type="match status" value="1"/>
</dbReference>
<dbReference type="PROSITE" id="PS50835">
    <property type="entry name" value="IG_LIKE"/>
    <property type="match status" value="1"/>
</dbReference>
<dbReference type="RefSeq" id="XP_021109578.1">
    <property type="nucleotide sequence ID" value="XM_021253919.1"/>
</dbReference>
<dbReference type="InterPro" id="IPR013783">
    <property type="entry name" value="Ig-like_fold"/>
</dbReference>
<protein>
    <submittedName>
        <fullName evidence="10 11">Carcinoembryonic antigen-related cell adhesion molecule 21</fullName>
    </submittedName>
</protein>
<feature type="compositionally biased region" description="Basic and acidic residues" evidence="5">
    <location>
        <begin position="285"/>
        <end position="311"/>
    </location>
</feature>
<evidence type="ECO:0000256" key="5">
    <source>
        <dbReference type="SAM" id="MobiDB-lite"/>
    </source>
</evidence>
<dbReference type="Proteomes" id="UP000694906">
    <property type="component" value="Unplaced"/>
</dbReference>
<comment type="similarity">
    <text evidence="4">Belongs to the immunoglobulin superfamily. CEA family.</text>
</comment>
<evidence type="ECO:0000313" key="9">
    <source>
        <dbReference type="Proteomes" id="UP000694906"/>
    </source>
</evidence>
<dbReference type="GO" id="GO:1990782">
    <property type="term" value="F:protein tyrosine kinase binding"/>
    <property type="evidence" value="ECO:0007669"/>
    <property type="project" value="TreeGrafter"/>
</dbReference>
<keyword evidence="9" id="KW-1185">Reference proteome</keyword>
<dbReference type="InterPro" id="IPR036179">
    <property type="entry name" value="Ig-like_dom_sf"/>
</dbReference>
<name>A0AAX6SL64_HETGA</name>
<dbReference type="AlphaFoldDB" id="A0AAX6SL64"/>
<dbReference type="GO" id="GO:0005886">
    <property type="term" value="C:plasma membrane"/>
    <property type="evidence" value="ECO:0007669"/>
    <property type="project" value="TreeGrafter"/>
</dbReference>
<feature type="chain" id="PRO_5044719149" evidence="7">
    <location>
        <begin position="36"/>
        <end position="311"/>
    </location>
</feature>
<dbReference type="InterPro" id="IPR007110">
    <property type="entry name" value="Ig-like_dom"/>
</dbReference>
<feature type="region of interest" description="Disordered" evidence="5">
    <location>
        <begin position="277"/>
        <end position="311"/>
    </location>
</feature>
<dbReference type="GO" id="GO:0007165">
    <property type="term" value="P:signal transduction"/>
    <property type="evidence" value="ECO:0007669"/>
    <property type="project" value="TreeGrafter"/>
</dbReference>
<reference evidence="10 11" key="1">
    <citation type="submission" date="2025-04" db="UniProtKB">
        <authorList>
            <consortium name="RefSeq"/>
        </authorList>
    </citation>
    <scope>IDENTIFICATION</scope>
</reference>
<feature type="signal peptide" evidence="7">
    <location>
        <begin position="1"/>
        <end position="35"/>
    </location>
</feature>
<dbReference type="SMART" id="SM00409">
    <property type="entry name" value="IG"/>
    <property type="match status" value="2"/>
</dbReference>
<evidence type="ECO:0000259" key="8">
    <source>
        <dbReference type="PROSITE" id="PS50835"/>
    </source>
</evidence>
<evidence type="ECO:0000256" key="2">
    <source>
        <dbReference type="ARBA" id="ARBA00023180"/>
    </source>
</evidence>
<dbReference type="Pfam" id="PF07686">
    <property type="entry name" value="V-set"/>
    <property type="match status" value="1"/>
</dbReference>
<keyword evidence="6" id="KW-0472">Membrane</keyword>
<sequence length="311" mass="34819">MMEMGSATSHRGFVPWQVLLLTASVLIFWNTPTTAKPTIEAVPFNAAEGGSVVLVVRNVAGKTRSYLWYKGDGAYPAKNIAVFKVSDQTTTHGPLYNRRQKIFLNGSMMLDNLNKGDLGVYTIRIIMQNFMMLQATGGQFHLYRPVSEPTLESTHTSVRENDSVILTCLSSDPGISIRWFFTNQIVQVTGRKKLSPNNVTFTIDPFKKEDAGEYQCVVSNPVSSRKSGIIRLSVKPNIRKKSPGRSQWGILPIVVGVMAGVALMGALACFLFFKKKEEKEEEEKEKDKNKKDKEKEKQEEEKGETRPHGQL</sequence>
<dbReference type="RefSeq" id="XP_021109577.1">
    <property type="nucleotide sequence ID" value="XM_021253918.1"/>
</dbReference>
<feature type="transmembrane region" description="Helical" evidence="6">
    <location>
        <begin position="248"/>
        <end position="273"/>
    </location>
</feature>